<keyword evidence="8" id="KW-1185">Reference proteome</keyword>
<dbReference type="GO" id="GO:0016020">
    <property type="term" value="C:membrane"/>
    <property type="evidence" value="ECO:0007669"/>
    <property type="project" value="UniProtKB-SubCell"/>
</dbReference>
<dbReference type="InterPro" id="IPR031777">
    <property type="entry name" value="Sortilin_C"/>
</dbReference>
<evidence type="ECO:0000256" key="4">
    <source>
        <dbReference type="ARBA" id="ARBA00023180"/>
    </source>
</evidence>
<dbReference type="Pfam" id="PF15902">
    <property type="entry name" value="Sortilin-Vps10"/>
    <property type="match status" value="2"/>
</dbReference>
<evidence type="ECO:0000256" key="2">
    <source>
        <dbReference type="ARBA" id="ARBA00022737"/>
    </source>
</evidence>
<evidence type="ECO:0000313" key="8">
    <source>
        <dbReference type="Proteomes" id="UP001311799"/>
    </source>
</evidence>
<reference evidence="7 8" key="1">
    <citation type="submission" date="2023-10" db="EMBL/GenBank/DDBJ databases">
        <title>Comparative genomics analysis reveals potential genetic determinants of host preference in Cryptosporidium xiaoi.</title>
        <authorList>
            <person name="Xiao L."/>
            <person name="Li J."/>
        </authorList>
    </citation>
    <scope>NUCLEOTIDE SEQUENCE [LARGE SCALE GENOMIC DNA]</scope>
    <source>
        <strain evidence="7 8">52996</strain>
    </source>
</reference>
<comment type="subcellular location">
    <subcellularLocation>
        <location evidence="1">Membrane</location>
    </subcellularLocation>
</comment>
<keyword evidence="3" id="KW-0472">Membrane</keyword>
<accession>A0AAV9XZL7</accession>
<dbReference type="Proteomes" id="UP001311799">
    <property type="component" value="Unassembled WGS sequence"/>
</dbReference>
<proteinExistence type="predicted"/>
<comment type="caution">
    <text evidence="7">The sequence shown here is derived from an EMBL/GenBank/DDBJ whole genome shotgun (WGS) entry which is preliminary data.</text>
</comment>
<dbReference type="InterPro" id="IPR006581">
    <property type="entry name" value="VPS10"/>
</dbReference>
<dbReference type="Pfam" id="PF15901">
    <property type="entry name" value="Sortilin_C"/>
    <property type="match status" value="1"/>
</dbReference>
<dbReference type="GO" id="GO:0005794">
    <property type="term" value="C:Golgi apparatus"/>
    <property type="evidence" value="ECO:0007669"/>
    <property type="project" value="TreeGrafter"/>
</dbReference>
<dbReference type="Gene3D" id="2.130.10.10">
    <property type="entry name" value="YVTN repeat-like/Quinoprotein amine dehydrogenase"/>
    <property type="match status" value="1"/>
</dbReference>
<dbReference type="EMBL" id="JAWDEY010000010">
    <property type="protein sequence ID" value="KAK6589998.1"/>
    <property type="molecule type" value="Genomic_DNA"/>
</dbReference>
<feature type="region of interest" description="Disordered" evidence="5">
    <location>
        <begin position="990"/>
        <end position="1015"/>
    </location>
</feature>
<evidence type="ECO:0000256" key="5">
    <source>
        <dbReference type="SAM" id="MobiDB-lite"/>
    </source>
</evidence>
<keyword evidence="2" id="KW-0677">Repeat</keyword>
<evidence type="ECO:0000313" key="7">
    <source>
        <dbReference type="EMBL" id="KAK6589998.1"/>
    </source>
</evidence>
<dbReference type="Gene3D" id="3.30.60.270">
    <property type="match status" value="1"/>
</dbReference>
<feature type="domain" description="VPS10" evidence="6">
    <location>
        <begin position="55"/>
        <end position="750"/>
    </location>
</feature>
<sequence>MTRLKNREFPLMTIFVVLVIFFVAILVNGEKKVSVSEVVFDSPIEFLEWAGTDHNVVFARTQKGHVYRSTNRGKNWRDITDVFARLASVSSYSASSNYLKSSTFLIKTITVNPVDKNIVLMVGSKHLHFISTNAGETFRRISHSGTIHTWIFHPTKAKYALFSSWTEGCNKSFASSLKKSYNSGKCVHQLFVTKDLGATYLRITDYVVQFHWDGSKNVNVNRVFFTHHRKKQGDQPRHGGWMKSIDFSYTDDYGSHIQTPVEGGNKFLASNGYIFVAKIQDFESQTVSLMVSTNDAYTFNQVKLPHPLTEKSYTILDTSEKTVMLHVNHGDDSVKGTGHIYISNIQGTRFALSLMNNVRTPNGECEFDRIMSLEGVYIANVKDNDFDPFSGAFDDLNSFEDFSDLDTDEEDADISEVDHKQKSTKPGKVDIPVRTVITYNKGGEWSYLRAPSHDSRGNVIDCSFDSGCYLHLHGVSNYQSLAPFYSVENAIGIILGTGNVGSHLSFEHDEINTYMSRDGGHTWMEVHKGAFIYELGDFGGLIVMANDLKQTNQVIFSWNEGLSWYDFELGNKPLQVDNILIEPNSSSMEFLLYGSRGKSGVLYHLDFNTLGQVQCVGPTTPDRPDSDYETWSPFDGKNSENCILGKQLIYTRKKQTAECYNGQDFRRPIEKKTCACTEEDFTCEFGFSRQIGSFQCRPESVDIVLGDALLGKCTSSGVFYVTAYRKLPGDSCIGGWVPPPVAIPCPSHAPSSSHAKIVLIVAILVILFMLKQGIFGDWRRLEEASFDAYKNVQYRVLGAAKRRSSSLQGIISTITAYLNGDNSRIILNSKPNAHSKKDDYSVLNNFNNNIFMDEEDEDENINVIAGNGKNNPISNYYNMSSTLTATGNYYSDNFKNEKDNKANRMSSGSNLTQRQRSLNSNIDNAATDPIFDEVDIFEEDIDSYSLFNVNNPTIPKNDTFPETSVTFDPFETNIFSVGNSNNSNIQFPKIQPPPSSNDLNISSSNDNDSNGIELL</sequence>
<evidence type="ECO:0000259" key="6">
    <source>
        <dbReference type="SMART" id="SM00602"/>
    </source>
</evidence>
<dbReference type="Gene3D" id="2.10.70.80">
    <property type="match status" value="1"/>
</dbReference>
<evidence type="ECO:0000256" key="1">
    <source>
        <dbReference type="ARBA" id="ARBA00004370"/>
    </source>
</evidence>
<dbReference type="PANTHER" id="PTHR12106:SF27">
    <property type="entry name" value="SORTILIN-RELATED RECEPTOR"/>
    <property type="match status" value="1"/>
</dbReference>
<dbReference type="InterPro" id="IPR015943">
    <property type="entry name" value="WD40/YVTN_repeat-like_dom_sf"/>
</dbReference>
<dbReference type="InterPro" id="IPR050310">
    <property type="entry name" value="VPS10-sortilin"/>
</dbReference>
<dbReference type="AlphaFoldDB" id="A0AAV9XZL7"/>
<protein>
    <recommendedName>
        <fullName evidence="6">VPS10 domain-containing protein</fullName>
    </recommendedName>
</protein>
<dbReference type="InterPro" id="IPR031778">
    <property type="entry name" value="Sortilin_N"/>
</dbReference>
<name>A0AAV9XZL7_9CRYT</name>
<feature type="compositionally biased region" description="Low complexity" evidence="5">
    <location>
        <begin position="996"/>
        <end position="1015"/>
    </location>
</feature>
<dbReference type="GO" id="GO:0006892">
    <property type="term" value="P:post-Golgi vesicle-mediated transport"/>
    <property type="evidence" value="ECO:0007669"/>
    <property type="project" value="TreeGrafter"/>
</dbReference>
<dbReference type="SUPFAM" id="SSF110296">
    <property type="entry name" value="Oligoxyloglucan reducing end-specific cellobiohydrolase"/>
    <property type="match status" value="2"/>
</dbReference>
<dbReference type="PANTHER" id="PTHR12106">
    <property type="entry name" value="SORTILIN RELATED"/>
    <property type="match status" value="1"/>
</dbReference>
<gene>
    <name evidence="7" type="ORF">RS030_192776</name>
</gene>
<keyword evidence="4" id="KW-0325">Glycoprotein</keyword>
<evidence type="ECO:0000256" key="3">
    <source>
        <dbReference type="ARBA" id="ARBA00023136"/>
    </source>
</evidence>
<organism evidence="7 8">
    <name type="scientific">Cryptosporidium xiaoi</name>
    <dbReference type="NCBI Taxonomy" id="659607"/>
    <lineage>
        <taxon>Eukaryota</taxon>
        <taxon>Sar</taxon>
        <taxon>Alveolata</taxon>
        <taxon>Apicomplexa</taxon>
        <taxon>Conoidasida</taxon>
        <taxon>Coccidia</taxon>
        <taxon>Eucoccidiorida</taxon>
        <taxon>Eimeriorina</taxon>
        <taxon>Cryptosporidiidae</taxon>
        <taxon>Cryptosporidium</taxon>
    </lineage>
</organism>
<dbReference type="SMART" id="SM00602">
    <property type="entry name" value="VPS10"/>
    <property type="match status" value="1"/>
</dbReference>